<dbReference type="EMBL" id="LHPF02000005">
    <property type="protein sequence ID" value="PSC74287.1"/>
    <property type="molecule type" value="Genomic_DNA"/>
</dbReference>
<keyword evidence="5 8" id="KW-0863">Zinc-finger</keyword>
<feature type="compositionally biased region" description="Low complexity" evidence="9">
    <location>
        <begin position="351"/>
        <end position="375"/>
    </location>
</feature>
<dbReference type="EC" id="2.3.2.27" evidence="2"/>
<dbReference type="PANTHER" id="PTHR45931">
    <property type="entry name" value="SI:CH211-59O9.10"/>
    <property type="match status" value="1"/>
</dbReference>
<name>A0A2P6VJP5_9CHLO</name>
<proteinExistence type="predicted"/>
<dbReference type="SUPFAM" id="SSF82199">
    <property type="entry name" value="SET domain"/>
    <property type="match status" value="1"/>
</dbReference>
<dbReference type="PANTHER" id="PTHR45931:SF3">
    <property type="entry name" value="RING ZINC FINGER-CONTAINING PROTEIN"/>
    <property type="match status" value="1"/>
</dbReference>
<evidence type="ECO:0000256" key="8">
    <source>
        <dbReference type="PROSITE-ProRule" id="PRU00175"/>
    </source>
</evidence>
<evidence type="ECO:0000256" key="6">
    <source>
        <dbReference type="ARBA" id="ARBA00022786"/>
    </source>
</evidence>
<feature type="region of interest" description="Disordered" evidence="9">
    <location>
        <begin position="35"/>
        <end position="57"/>
    </location>
</feature>
<dbReference type="GO" id="GO:0005634">
    <property type="term" value="C:nucleus"/>
    <property type="evidence" value="ECO:0007669"/>
    <property type="project" value="TreeGrafter"/>
</dbReference>
<dbReference type="CDD" id="cd10527">
    <property type="entry name" value="SET_LSMT"/>
    <property type="match status" value="1"/>
</dbReference>
<evidence type="ECO:0000256" key="1">
    <source>
        <dbReference type="ARBA" id="ARBA00000900"/>
    </source>
</evidence>
<dbReference type="Gene3D" id="3.30.40.10">
    <property type="entry name" value="Zinc/RING finger domain, C3HC4 (zinc finger)"/>
    <property type="match status" value="1"/>
</dbReference>
<dbReference type="SMART" id="SM00184">
    <property type="entry name" value="RING"/>
    <property type="match status" value="1"/>
</dbReference>
<dbReference type="SUPFAM" id="SSF57850">
    <property type="entry name" value="RING/U-box"/>
    <property type="match status" value="1"/>
</dbReference>
<dbReference type="GO" id="GO:0016874">
    <property type="term" value="F:ligase activity"/>
    <property type="evidence" value="ECO:0007669"/>
    <property type="project" value="UniProtKB-KW"/>
</dbReference>
<evidence type="ECO:0000313" key="12">
    <source>
        <dbReference type="Proteomes" id="UP000239649"/>
    </source>
</evidence>
<dbReference type="Proteomes" id="UP000239649">
    <property type="component" value="Unassembled WGS sequence"/>
</dbReference>
<dbReference type="Gene3D" id="3.90.1410.10">
    <property type="entry name" value="set domain protein methyltransferase, domain 1"/>
    <property type="match status" value="1"/>
</dbReference>
<dbReference type="PROSITE" id="PS50089">
    <property type="entry name" value="ZF_RING_2"/>
    <property type="match status" value="1"/>
</dbReference>
<dbReference type="Gene3D" id="3.90.1420.10">
    <property type="entry name" value="Rubisco LSMT, substrate-binding domain"/>
    <property type="match status" value="1"/>
</dbReference>
<feature type="region of interest" description="Disordered" evidence="9">
    <location>
        <begin position="786"/>
        <end position="806"/>
    </location>
</feature>
<feature type="region of interest" description="Disordered" evidence="9">
    <location>
        <begin position="263"/>
        <end position="313"/>
    </location>
</feature>
<dbReference type="SUPFAM" id="SSF81822">
    <property type="entry name" value="RuBisCo LSMT C-terminal, substrate-binding domain"/>
    <property type="match status" value="1"/>
</dbReference>
<feature type="compositionally biased region" description="Gly residues" evidence="9">
    <location>
        <begin position="279"/>
        <end position="291"/>
    </location>
</feature>
<keyword evidence="4" id="KW-0479">Metal-binding</keyword>
<evidence type="ECO:0000256" key="2">
    <source>
        <dbReference type="ARBA" id="ARBA00012483"/>
    </source>
</evidence>
<feature type="domain" description="RING-type" evidence="10">
    <location>
        <begin position="215"/>
        <end position="256"/>
    </location>
</feature>
<evidence type="ECO:0000256" key="4">
    <source>
        <dbReference type="ARBA" id="ARBA00022723"/>
    </source>
</evidence>
<dbReference type="InterPro" id="IPR013083">
    <property type="entry name" value="Znf_RING/FYVE/PHD"/>
</dbReference>
<dbReference type="CDD" id="cd16454">
    <property type="entry name" value="RING-H2_PA-TM-RING"/>
    <property type="match status" value="1"/>
</dbReference>
<comment type="catalytic activity">
    <reaction evidence="1">
        <text>S-ubiquitinyl-[E2 ubiquitin-conjugating enzyme]-L-cysteine + [acceptor protein]-L-lysine = [E2 ubiquitin-conjugating enzyme]-L-cysteine + N(6)-ubiquitinyl-[acceptor protein]-L-lysine.</text>
        <dbReference type="EC" id="2.3.2.27"/>
    </reaction>
</comment>
<feature type="compositionally biased region" description="Gly residues" evidence="9">
    <location>
        <begin position="795"/>
        <end position="806"/>
    </location>
</feature>
<evidence type="ECO:0000256" key="5">
    <source>
        <dbReference type="ARBA" id="ARBA00022771"/>
    </source>
</evidence>
<accession>A0A2P6VJP5</accession>
<dbReference type="GO" id="GO:0006511">
    <property type="term" value="P:ubiquitin-dependent protein catabolic process"/>
    <property type="evidence" value="ECO:0007669"/>
    <property type="project" value="TreeGrafter"/>
</dbReference>
<gene>
    <name evidence="11" type="ORF">C2E20_2742</name>
</gene>
<feature type="compositionally biased region" description="Polar residues" evidence="9">
    <location>
        <begin position="341"/>
        <end position="350"/>
    </location>
</feature>
<keyword evidence="3" id="KW-0808">Transferase</keyword>
<protein>
    <recommendedName>
        <fullName evidence="2">RING-type E3 ubiquitin transferase</fullName>
        <ecNumber evidence="2">2.3.2.27</ecNumber>
    </recommendedName>
</protein>
<feature type="region of interest" description="Disordered" evidence="9">
    <location>
        <begin position="328"/>
        <end position="423"/>
    </location>
</feature>
<feature type="compositionally biased region" description="Basic and acidic residues" evidence="9">
    <location>
        <begin position="263"/>
        <end position="276"/>
    </location>
</feature>
<dbReference type="InterPro" id="IPR001841">
    <property type="entry name" value="Znf_RING"/>
</dbReference>
<evidence type="ECO:0000259" key="10">
    <source>
        <dbReference type="PROSITE" id="PS50089"/>
    </source>
</evidence>
<evidence type="ECO:0000256" key="7">
    <source>
        <dbReference type="ARBA" id="ARBA00022833"/>
    </source>
</evidence>
<comment type="caution">
    <text evidence="11">The sequence shown here is derived from an EMBL/GenBank/DDBJ whole genome shotgun (WGS) entry which is preliminary data.</text>
</comment>
<evidence type="ECO:0000256" key="9">
    <source>
        <dbReference type="SAM" id="MobiDB-lite"/>
    </source>
</evidence>
<dbReference type="AlphaFoldDB" id="A0A2P6VJP5"/>
<dbReference type="STRING" id="554055.A0A2P6VJP5"/>
<dbReference type="GO" id="GO:0008270">
    <property type="term" value="F:zinc ion binding"/>
    <property type="evidence" value="ECO:0007669"/>
    <property type="project" value="UniProtKB-KW"/>
</dbReference>
<sequence>MPAFIFCYNCQRQFQVPANTDVCPTCGGGFVEEVQAPPPQQQPAGPAAGGHGGGFSRTFSLPGGGRGTIYVAGPGDMGGGGGGAIPGFGMPGMPGMPAGLGGAAGGDPFVQSVLDALTGGGFLHPGMPPGGGFMGIPMPGGVPPGGWGGHAGGGGQAEQDWLDQVMTQIMQEYQPASQATSRRAVRSLPVLAVRAKEAQGEPGEGEAVARAGEPCSVCHDEFKEGEDVVELPCCHGYHKDCLLPWLETHNTCPVCRHELPAEDPSVEARRRQRAEVVADGGGGGGGSGGGARSVRQRVSAAPAGAGAGGGGGNRLSDLLSNISARWDSFRGDSSSSLSERAGTSGTTTHVSTRVSAGGSGAAATAAAAAGGSQRVQAERVQASASARPPHPAVASGSGSGLRQRRDTAAAAAEARLRGETPPAPPVIASALGGLEHDVSNEVEQRGGEVHFTIGKPCSSCERGALAARAFSPGDVIARLPASATLAVGPGTLPKEALKLLTRMHTDPKVNQTFPAFLGSLPGLGDMLAPASLAPEELSELHMPELERLVLNQQRELAAVLNKQADAPPWLTLQQLHHTTALLRTRSFSSLLGARRLVPAIDMLNHHEEHNAEVKGDDGGTAVLLKAVRPIAQGEELLLRYKSGVLHRDDAALFFYGFLPQEHSPPLLCALDLPMYSAAYPWRRTDASDGWYVPTSAGGWLADLQLVTEYGRLSSLLASLPTTEQQDEQLLAGGQLPGSWKQRELVRFRLRRKRALRHALERMEAAWVGAHPRSLRAHPGLRALCGRGSEQQQQAGNGGAGGSGGGAAQLAARVNPGSAAAALPGAVLQPLGVLALAALKLRRLDVLLGRQDVLVVLASVAALLFLTRQGGGRRLV</sequence>
<dbReference type="InterPro" id="IPR051834">
    <property type="entry name" value="RING_finger_E3_ligase"/>
</dbReference>
<keyword evidence="12" id="KW-1185">Reference proteome</keyword>
<dbReference type="InterPro" id="IPR046341">
    <property type="entry name" value="SET_dom_sf"/>
</dbReference>
<keyword evidence="7" id="KW-0862">Zinc</keyword>
<dbReference type="InterPro" id="IPR039525">
    <property type="entry name" value="RNF126-like_zinc-ribbon"/>
</dbReference>
<reference evidence="11 12" key="1">
    <citation type="journal article" date="2018" name="Plant J.">
        <title>Genome sequences of Chlorella sorokiniana UTEX 1602 and Micractinium conductrix SAG 241.80: implications to maltose excretion by a green alga.</title>
        <authorList>
            <person name="Arriola M.B."/>
            <person name="Velmurugan N."/>
            <person name="Zhang Y."/>
            <person name="Plunkett M.H."/>
            <person name="Hondzo H."/>
            <person name="Barney B.M."/>
        </authorList>
    </citation>
    <scope>NUCLEOTIDE SEQUENCE [LARGE SCALE GENOMIC DNA]</scope>
    <source>
        <strain evidence="11 12">SAG 241.80</strain>
    </source>
</reference>
<dbReference type="Pfam" id="PF13639">
    <property type="entry name" value="zf-RING_2"/>
    <property type="match status" value="1"/>
</dbReference>
<organism evidence="11 12">
    <name type="scientific">Micractinium conductrix</name>
    <dbReference type="NCBI Taxonomy" id="554055"/>
    <lineage>
        <taxon>Eukaryota</taxon>
        <taxon>Viridiplantae</taxon>
        <taxon>Chlorophyta</taxon>
        <taxon>core chlorophytes</taxon>
        <taxon>Trebouxiophyceae</taxon>
        <taxon>Chlorellales</taxon>
        <taxon>Chlorellaceae</taxon>
        <taxon>Chlorella clade</taxon>
        <taxon>Micractinium</taxon>
    </lineage>
</organism>
<dbReference type="OrthoDB" id="21204at2759"/>
<dbReference type="InterPro" id="IPR036464">
    <property type="entry name" value="Rubisco_LSMT_subst-bd_sf"/>
</dbReference>
<dbReference type="GO" id="GO:0061630">
    <property type="term" value="F:ubiquitin protein ligase activity"/>
    <property type="evidence" value="ECO:0007669"/>
    <property type="project" value="UniProtKB-EC"/>
</dbReference>
<evidence type="ECO:0000256" key="3">
    <source>
        <dbReference type="ARBA" id="ARBA00022679"/>
    </source>
</evidence>
<evidence type="ECO:0000313" key="11">
    <source>
        <dbReference type="EMBL" id="PSC74287.1"/>
    </source>
</evidence>
<dbReference type="Pfam" id="PF14369">
    <property type="entry name" value="Zn_ribbon_19"/>
    <property type="match status" value="1"/>
</dbReference>
<keyword evidence="6" id="KW-0833">Ubl conjugation pathway</keyword>